<reference evidence="1 2" key="1">
    <citation type="submission" date="2018-11" db="EMBL/GenBank/DDBJ databases">
        <title>Phylogenetic determinants of toxin gene distribution in genomes of Brevibacillus laterosporus.</title>
        <authorList>
            <person name="Glare T.R."/>
            <person name="Durrant A."/>
            <person name="Berry C."/>
            <person name="Palma L."/>
            <person name="Ormskirk M."/>
            <person name="Cox M.O."/>
        </authorList>
    </citation>
    <scope>NUCLEOTIDE SEQUENCE [LARGE SCALE GENOMIC DNA]</scope>
    <source>
        <strain evidence="1 2">1821L</strain>
    </source>
</reference>
<dbReference type="AlphaFoldDB" id="A0A518V9I1"/>
<organism evidence="1 2">
    <name type="scientific">Brevibacillus laterosporus</name>
    <name type="common">Bacillus laterosporus</name>
    <dbReference type="NCBI Taxonomy" id="1465"/>
    <lineage>
        <taxon>Bacteria</taxon>
        <taxon>Bacillati</taxon>
        <taxon>Bacillota</taxon>
        <taxon>Bacilli</taxon>
        <taxon>Bacillales</taxon>
        <taxon>Paenibacillaceae</taxon>
        <taxon>Brevibacillus</taxon>
    </lineage>
</organism>
<dbReference type="EMBL" id="CP033464">
    <property type="protein sequence ID" value="QDX93657.1"/>
    <property type="molecule type" value="Genomic_DNA"/>
</dbReference>
<gene>
    <name evidence="1" type="ORF">EEL30_15955</name>
</gene>
<name>A0A518V9I1_BRELA</name>
<keyword evidence="2" id="KW-1185">Reference proteome</keyword>
<evidence type="ECO:0000313" key="2">
    <source>
        <dbReference type="Proteomes" id="UP000319432"/>
    </source>
</evidence>
<evidence type="ECO:0000313" key="1">
    <source>
        <dbReference type="EMBL" id="QDX93657.1"/>
    </source>
</evidence>
<protein>
    <submittedName>
        <fullName evidence="1">Uncharacterized protein</fullName>
    </submittedName>
</protein>
<dbReference type="Proteomes" id="UP000319432">
    <property type="component" value="Chromosome"/>
</dbReference>
<sequence length="70" mass="7610">MTVCPVLTKRIDGVLHPNADAAITEGNTAAAKLLYQQVGLLTDKVEVKTKNTGEVPDIDELKRMVAEMDE</sequence>
<proteinExistence type="predicted"/>
<accession>A0A518V9I1</accession>